<keyword evidence="6 8" id="KW-0503">Monooxygenase</keyword>
<evidence type="ECO:0000256" key="8">
    <source>
        <dbReference type="RuleBase" id="RU000461"/>
    </source>
</evidence>
<dbReference type="InterPro" id="IPR001128">
    <property type="entry name" value="Cyt_P450"/>
</dbReference>
<name>A0A9W7EC98_9STRA</name>
<dbReference type="Gene3D" id="1.10.630.10">
    <property type="entry name" value="Cytochrome P450"/>
    <property type="match status" value="1"/>
</dbReference>
<evidence type="ECO:0000256" key="2">
    <source>
        <dbReference type="ARBA" id="ARBA00022617"/>
    </source>
</evidence>
<dbReference type="Proteomes" id="UP001165122">
    <property type="component" value="Unassembled WGS sequence"/>
</dbReference>
<evidence type="ECO:0000256" key="5">
    <source>
        <dbReference type="ARBA" id="ARBA00023004"/>
    </source>
</evidence>
<dbReference type="PROSITE" id="PS00086">
    <property type="entry name" value="CYTOCHROME_P450"/>
    <property type="match status" value="1"/>
</dbReference>
<accession>A0A9W7EC98</accession>
<sequence>MALSLLGLIGTTALAGFVFMMVQWAMEWIKISHIPSSLALPLVGHLYLPGAPMVMKFLSLMRRKHGKIFAFWPGNSPMIVVMEPKCVRQILTDTKTFIKGSDYSNKFALVFGEGLVTSNGDKHRGDRGCLSKFFVRGAIEKYMDYMVQETKLMIESTMIPAAGSEIDLQEFFHMLALRVFGYFCAGHDYSSDPEAKWINHCVSNGSNIIGEHIVLGLPVWGFIPRIQRLKADVSKMHQHCEKLIQVREKLRKEAKEGWVEPEDPLKGMLDAKLSRKEMYEQFTTLLSAGHDTTAFFGCYMAYLLASHPEVQQKVKDEVKEVLGDRTDITPEDTKKMTYTANVMKEVLRLYTVIPFVNRTSVKDVNLRENGMKIPGGTTCLIPLCLMNRDADVWEDPNEFRPERFEGLGISDNSAKHGYLPFGYGSRTCIGNTLALIEGNVMFALLMQKVTFKKVENFKPKITAGISLVSSNGIRVKVELA</sequence>
<dbReference type="PRINTS" id="PR00385">
    <property type="entry name" value="P450"/>
</dbReference>
<proteinExistence type="inferred from homology"/>
<dbReference type="GO" id="GO:0005506">
    <property type="term" value="F:iron ion binding"/>
    <property type="evidence" value="ECO:0007669"/>
    <property type="project" value="InterPro"/>
</dbReference>
<dbReference type="PRINTS" id="PR00463">
    <property type="entry name" value="EP450I"/>
</dbReference>
<dbReference type="InterPro" id="IPR017972">
    <property type="entry name" value="Cyt_P450_CS"/>
</dbReference>
<feature type="binding site" description="axial binding residue" evidence="7">
    <location>
        <position position="428"/>
    </location>
    <ligand>
        <name>heme</name>
        <dbReference type="ChEBI" id="CHEBI:30413"/>
    </ligand>
    <ligandPart>
        <name>Fe</name>
        <dbReference type="ChEBI" id="CHEBI:18248"/>
    </ligandPart>
</feature>
<dbReference type="SUPFAM" id="SSF48264">
    <property type="entry name" value="Cytochrome P450"/>
    <property type="match status" value="1"/>
</dbReference>
<comment type="similarity">
    <text evidence="1 8">Belongs to the cytochrome P450 family.</text>
</comment>
<evidence type="ECO:0000256" key="4">
    <source>
        <dbReference type="ARBA" id="ARBA00023002"/>
    </source>
</evidence>
<comment type="cofactor">
    <cofactor evidence="7">
        <name>heme</name>
        <dbReference type="ChEBI" id="CHEBI:30413"/>
    </cofactor>
</comment>
<keyword evidence="3 7" id="KW-0479">Metal-binding</keyword>
<dbReference type="PANTHER" id="PTHR24291:SF50">
    <property type="entry name" value="BIFUNCTIONAL ALBAFLAVENONE MONOOXYGENASE_TERPENE SYNTHASE"/>
    <property type="match status" value="1"/>
</dbReference>
<evidence type="ECO:0008006" key="11">
    <source>
        <dbReference type="Google" id="ProtNLM"/>
    </source>
</evidence>
<keyword evidence="10" id="KW-1185">Reference proteome</keyword>
<dbReference type="Pfam" id="PF00067">
    <property type="entry name" value="p450"/>
    <property type="match status" value="1"/>
</dbReference>
<evidence type="ECO:0000256" key="1">
    <source>
        <dbReference type="ARBA" id="ARBA00010617"/>
    </source>
</evidence>
<gene>
    <name evidence="9" type="ORF">TrLO_g7009</name>
</gene>
<keyword evidence="4 8" id="KW-0560">Oxidoreductase</keyword>
<dbReference type="InterPro" id="IPR036396">
    <property type="entry name" value="Cyt_P450_sf"/>
</dbReference>
<dbReference type="GO" id="GO:0016705">
    <property type="term" value="F:oxidoreductase activity, acting on paired donors, with incorporation or reduction of molecular oxygen"/>
    <property type="evidence" value="ECO:0007669"/>
    <property type="project" value="InterPro"/>
</dbReference>
<dbReference type="GO" id="GO:0020037">
    <property type="term" value="F:heme binding"/>
    <property type="evidence" value="ECO:0007669"/>
    <property type="project" value="InterPro"/>
</dbReference>
<keyword evidence="5 7" id="KW-0408">Iron</keyword>
<dbReference type="GO" id="GO:0004497">
    <property type="term" value="F:monooxygenase activity"/>
    <property type="evidence" value="ECO:0007669"/>
    <property type="project" value="UniProtKB-KW"/>
</dbReference>
<evidence type="ECO:0000313" key="9">
    <source>
        <dbReference type="EMBL" id="GMH72800.1"/>
    </source>
</evidence>
<organism evidence="9 10">
    <name type="scientific">Triparma laevis f. longispina</name>
    <dbReference type="NCBI Taxonomy" id="1714387"/>
    <lineage>
        <taxon>Eukaryota</taxon>
        <taxon>Sar</taxon>
        <taxon>Stramenopiles</taxon>
        <taxon>Ochrophyta</taxon>
        <taxon>Bolidophyceae</taxon>
        <taxon>Parmales</taxon>
        <taxon>Triparmaceae</taxon>
        <taxon>Triparma</taxon>
    </lineage>
</organism>
<reference evidence="10" key="1">
    <citation type="journal article" date="2023" name="Commun. Biol.">
        <title>Genome analysis of Parmales, the sister group of diatoms, reveals the evolutionary specialization of diatoms from phago-mixotrophs to photoautotrophs.</title>
        <authorList>
            <person name="Ban H."/>
            <person name="Sato S."/>
            <person name="Yoshikawa S."/>
            <person name="Yamada K."/>
            <person name="Nakamura Y."/>
            <person name="Ichinomiya M."/>
            <person name="Sato N."/>
            <person name="Blanc-Mathieu R."/>
            <person name="Endo H."/>
            <person name="Kuwata A."/>
            <person name="Ogata H."/>
        </authorList>
    </citation>
    <scope>NUCLEOTIDE SEQUENCE [LARGE SCALE GENOMIC DNA]</scope>
    <source>
        <strain evidence="10">NIES 3700</strain>
    </source>
</reference>
<dbReference type="AlphaFoldDB" id="A0A9W7EC98"/>
<dbReference type="InterPro" id="IPR050196">
    <property type="entry name" value="Cytochrome_P450_Monoox"/>
</dbReference>
<evidence type="ECO:0000313" key="10">
    <source>
        <dbReference type="Proteomes" id="UP001165122"/>
    </source>
</evidence>
<dbReference type="OrthoDB" id="6480556at2759"/>
<keyword evidence="2 7" id="KW-0349">Heme</keyword>
<protein>
    <recommendedName>
        <fullName evidence="11">Cytochrome P450</fullName>
    </recommendedName>
</protein>
<dbReference type="PANTHER" id="PTHR24291">
    <property type="entry name" value="CYTOCHROME P450 FAMILY 4"/>
    <property type="match status" value="1"/>
</dbReference>
<evidence type="ECO:0000256" key="7">
    <source>
        <dbReference type="PIRSR" id="PIRSR602401-1"/>
    </source>
</evidence>
<comment type="caution">
    <text evidence="9">The sequence shown here is derived from an EMBL/GenBank/DDBJ whole genome shotgun (WGS) entry which is preliminary data.</text>
</comment>
<evidence type="ECO:0000256" key="6">
    <source>
        <dbReference type="ARBA" id="ARBA00023033"/>
    </source>
</evidence>
<dbReference type="EMBL" id="BRXW01000660">
    <property type="protein sequence ID" value="GMH72800.1"/>
    <property type="molecule type" value="Genomic_DNA"/>
</dbReference>
<evidence type="ECO:0000256" key="3">
    <source>
        <dbReference type="ARBA" id="ARBA00022723"/>
    </source>
</evidence>
<dbReference type="InterPro" id="IPR002401">
    <property type="entry name" value="Cyt_P450_E_grp-I"/>
</dbReference>